<gene>
    <name evidence="2" type="primary">LOC107275152</name>
</gene>
<sequence length="287" mass="32862">MSEEDGDAELFELERSKSELLKKIDALKKVSEKIGSQCRRYKLPPKKIFGNGHSAANSGQSNTDGNTVKLLCDASRHATGVSFKNVDRKWLKHDTYLYTAYVKMKVARFFLDLTVETKGESELKILDITCHFVGVADCYLLEITPWVQQIATAKDFSYMMTVLSDHSEQCVLRVKILDKVNKNKYVTVKQCEEGIGGFVILINSHTDNEPNSIKVQWSLKYTERSCRIDHKFQMWAVGSGLEFMKENSQIVENFYRKSLNETDLDKIWSDLLDAIDKFEEEGKFNAP</sequence>
<dbReference type="GeneID" id="107275152"/>
<evidence type="ECO:0000313" key="1">
    <source>
        <dbReference type="Proteomes" id="UP000694920"/>
    </source>
</evidence>
<dbReference type="Proteomes" id="UP000694920">
    <property type="component" value="Unplaced"/>
</dbReference>
<keyword evidence="1" id="KW-1185">Reference proteome</keyword>
<dbReference type="RefSeq" id="XP_015610478.1">
    <property type="nucleotide sequence ID" value="XM_015754992.2"/>
</dbReference>
<reference evidence="2" key="1">
    <citation type="submission" date="2025-08" db="UniProtKB">
        <authorList>
            <consortium name="RefSeq"/>
        </authorList>
    </citation>
    <scope>IDENTIFICATION</scope>
</reference>
<dbReference type="AlphaFoldDB" id="A0AAJ7CGQ3"/>
<proteinExistence type="predicted"/>
<name>A0AAJ7CGQ3_CEPCN</name>
<dbReference type="KEGG" id="ccin:107275152"/>
<evidence type="ECO:0000313" key="2">
    <source>
        <dbReference type="RefSeq" id="XP_015610478.1"/>
    </source>
</evidence>
<protein>
    <submittedName>
        <fullName evidence="2">Uncharacterized protein LOC107275152</fullName>
    </submittedName>
</protein>
<organism evidence="1 2">
    <name type="scientific">Cephus cinctus</name>
    <name type="common">Wheat stem sawfly</name>
    <dbReference type="NCBI Taxonomy" id="211228"/>
    <lineage>
        <taxon>Eukaryota</taxon>
        <taxon>Metazoa</taxon>
        <taxon>Ecdysozoa</taxon>
        <taxon>Arthropoda</taxon>
        <taxon>Hexapoda</taxon>
        <taxon>Insecta</taxon>
        <taxon>Pterygota</taxon>
        <taxon>Neoptera</taxon>
        <taxon>Endopterygota</taxon>
        <taxon>Hymenoptera</taxon>
        <taxon>Cephoidea</taxon>
        <taxon>Cephidae</taxon>
        <taxon>Cephus</taxon>
    </lineage>
</organism>
<accession>A0AAJ7CGQ3</accession>